<dbReference type="Pfam" id="PF13516">
    <property type="entry name" value="LRR_6"/>
    <property type="match status" value="5"/>
</dbReference>
<protein>
    <submittedName>
        <fullName evidence="5">Leucine-rich repeat-containing protein 74A</fullName>
    </submittedName>
</protein>
<gene>
    <name evidence="5" type="ORF">M9Y10_014893</name>
</gene>
<dbReference type="InterPro" id="IPR032675">
    <property type="entry name" value="LRR_dom_sf"/>
</dbReference>
<feature type="region of interest" description="Disordered" evidence="4">
    <location>
        <begin position="795"/>
        <end position="885"/>
    </location>
</feature>
<evidence type="ECO:0000256" key="2">
    <source>
        <dbReference type="ARBA" id="ARBA00022614"/>
    </source>
</evidence>
<dbReference type="EMBL" id="JAPFFF010000002">
    <property type="protein sequence ID" value="KAK8896965.1"/>
    <property type="molecule type" value="Genomic_DNA"/>
</dbReference>
<keyword evidence="1" id="KW-0343">GTPase activation</keyword>
<keyword evidence="6" id="KW-1185">Reference proteome</keyword>
<keyword evidence="3" id="KW-0677">Repeat</keyword>
<evidence type="ECO:0000256" key="1">
    <source>
        <dbReference type="ARBA" id="ARBA00022468"/>
    </source>
</evidence>
<feature type="compositionally biased region" description="Polar residues" evidence="4">
    <location>
        <begin position="694"/>
        <end position="712"/>
    </location>
</feature>
<feature type="compositionally biased region" description="Basic and acidic residues" evidence="4">
    <location>
        <begin position="640"/>
        <end position="657"/>
    </location>
</feature>
<keyword evidence="2" id="KW-0433">Leucine-rich repeat</keyword>
<feature type="compositionally biased region" description="Basic residues" evidence="4">
    <location>
        <begin position="658"/>
        <end position="668"/>
    </location>
</feature>
<accession>A0ABR2L0R4</accession>
<evidence type="ECO:0000256" key="4">
    <source>
        <dbReference type="SAM" id="MobiDB-lite"/>
    </source>
</evidence>
<feature type="compositionally biased region" description="Basic and acidic residues" evidence="4">
    <location>
        <begin position="837"/>
        <end position="852"/>
    </location>
</feature>
<reference evidence="5 6" key="1">
    <citation type="submission" date="2024-04" db="EMBL/GenBank/DDBJ databases">
        <title>Tritrichomonas musculus Genome.</title>
        <authorList>
            <person name="Alves-Ferreira E."/>
            <person name="Grigg M."/>
            <person name="Lorenzi H."/>
            <person name="Galac M."/>
        </authorList>
    </citation>
    <scope>NUCLEOTIDE SEQUENCE [LARGE SCALE GENOMIC DNA]</scope>
    <source>
        <strain evidence="5 6">EAF2021</strain>
    </source>
</reference>
<feature type="region of interest" description="Disordered" evidence="4">
    <location>
        <begin position="628"/>
        <end position="776"/>
    </location>
</feature>
<dbReference type="InterPro" id="IPR027038">
    <property type="entry name" value="RanGap"/>
</dbReference>
<dbReference type="Gene3D" id="3.80.10.10">
    <property type="entry name" value="Ribonuclease Inhibitor"/>
    <property type="match status" value="4"/>
</dbReference>
<feature type="compositionally biased region" description="Low complexity" evidence="4">
    <location>
        <begin position="800"/>
        <end position="834"/>
    </location>
</feature>
<organism evidence="5 6">
    <name type="scientific">Tritrichomonas musculus</name>
    <dbReference type="NCBI Taxonomy" id="1915356"/>
    <lineage>
        <taxon>Eukaryota</taxon>
        <taxon>Metamonada</taxon>
        <taxon>Parabasalia</taxon>
        <taxon>Tritrichomonadida</taxon>
        <taxon>Tritrichomonadidae</taxon>
        <taxon>Tritrichomonas</taxon>
    </lineage>
</organism>
<dbReference type="SUPFAM" id="SSF52047">
    <property type="entry name" value="RNI-like"/>
    <property type="match status" value="1"/>
</dbReference>
<comment type="caution">
    <text evidence="5">The sequence shown here is derived from an EMBL/GenBank/DDBJ whole genome shotgun (WGS) entry which is preliminary data.</text>
</comment>
<feature type="compositionally biased region" description="Low complexity" evidence="4">
    <location>
        <begin position="676"/>
        <end position="693"/>
    </location>
</feature>
<sequence>MSTKAAAKKTVAGLTVSPVLKGCVTDEEMYYLFEAKCRDFDIQPTTKLFERFLNHQAKKPFKKVFDMSFSAIGPGSSLFAATIILNKTCLRVINMGGNNIGDRGARYFAQLIQESENLVSLNLSSNLITDKGAEAIFLAMCDNKFVISLNLGSESGVNRNSFGSKACQALKKMLTENKVLSELDIPMTEITCDTIEIIAKGIRCNSTLEHFNVSNNNIQSKGVSSLLKSCAKSQIRSIHVANNQIKDDISTIFSSYLEKNRSIEIIDLSGNYLTEKFFNNVSKQLKASSVTSLNLNNNPLRGKGASSLGVALNGECRMKHLSFANCQVDASGFCEFCDHISRNTSLVSLHIGHNPILDEGAIRLSHVIKRHPSLKDIDLEMCEITEEGGSLLFSAFSVSTSISRINVKNNLIKNGVIIQKCLTENPRIFYLNADYNTMDYKITVEIQRLVSENIKRWKSGQKNRVKEKVGQLHEVNLQLDDTRQSIIEEREYIGILRKQFDEMTEEEERIKLSMEATNDELQKKLDEYDKIVGGILLESQSKKDDLRAVINEKESEISSMQNRLDNTSQKVKQSQVSLLSVEKKIEEEEARINTVDDELRIKLANAKAKYKDMKALLIEAWNRQKEEQREAQMQLEQQQQEEHENESLQDEQTEKVEKSKKKSKSRNSKSKESSPSKDNNSTKKGSKSKNINNAIQSTDNLNESEVNDSNNGEVKHIKNKSPKKNSSEPNNTSNEGEVNDSNNGEVKHIKRKSPKKNSNEPNNLSNESEADIKSSNEELFESNATLSSINFKLNREGDVNSSSTNSMATFSSTATKRTNDSLTPKSSKSSLSTLSKRKLDDLTVEGENKGEIENDGETSSNTSQRQLHKSRSKSVQAATPKRPKIVIPVLSGMKNKRSQNQVTKPQVTFLNQVIP</sequence>
<dbReference type="SMART" id="SM00368">
    <property type="entry name" value="LRR_RI"/>
    <property type="match status" value="7"/>
</dbReference>
<evidence type="ECO:0000256" key="3">
    <source>
        <dbReference type="ARBA" id="ARBA00022737"/>
    </source>
</evidence>
<evidence type="ECO:0000313" key="6">
    <source>
        <dbReference type="Proteomes" id="UP001470230"/>
    </source>
</evidence>
<proteinExistence type="predicted"/>
<dbReference type="Proteomes" id="UP001470230">
    <property type="component" value="Unassembled WGS sequence"/>
</dbReference>
<evidence type="ECO:0000313" key="5">
    <source>
        <dbReference type="EMBL" id="KAK8896965.1"/>
    </source>
</evidence>
<dbReference type="PANTHER" id="PTHR24113">
    <property type="entry name" value="RAN GTPASE-ACTIVATING PROTEIN 1"/>
    <property type="match status" value="1"/>
</dbReference>
<name>A0ABR2L0R4_9EUKA</name>
<dbReference type="InterPro" id="IPR001611">
    <property type="entry name" value="Leu-rich_rpt"/>
</dbReference>
<dbReference type="PANTHER" id="PTHR24113:SF12">
    <property type="entry name" value="RAN GTPASE-ACTIVATING PROTEIN 1"/>
    <property type="match status" value="1"/>
</dbReference>